<protein>
    <submittedName>
        <fullName evidence="14">Transmembrane emp24 domain-containing protein 5</fullName>
    </submittedName>
</protein>
<dbReference type="InterPro" id="IPR015720">
    <property type="entry name" value="Emp24-like"/>
</dbReference>
<evidence type="ECO:0000313" key="13">
    <source>
        <dbReference type="Proteomes" id="UP001652661"/>
    </source>
</evidence>
<evidence type="ECO:0000256" key="1">
    <source>
        <dbReference type="ARBA" id="ARBA00004479"/>
    </source>
</evidence>
<dbReference type="SUPFAM" id="SSF101576">
    <property type="entry name" value="Supernatant protein factor (SPF), C-terminal domain"/>
    <property type="match status" value="1"/>
</dbReference>
<dbReference type="AlphaFoldDB" id="A0A6P4I0T0"/>
<dbReference type="OrthoDB" id="5976732at2759"/>
<dbReference type="GO" id="GO:0016020">
    <property type="term" value="C:membrane"/>
    <property type="evidence" value="ECO:0007669"/>
    <property type="project" value="UniProtKB-SubCell"/>
</dbReference>
<evidence type="ECO:0000256" key="8">
    <source>
        <dbReference type="ARBA" id="ARBA00037847"/>
    </source>
</evidence>
<name>A0A6P4I0T0_DROKI</name>
<dbReference type="RefSeq" id="XP_017021740.1">
    <property type="nucleotide sequence ID" value="XM_017166251.3"/>
</dbReference>
<feature type="transmembrane region" description="Helical" evidence="10">
    <location>
        <begin position="196"/>
        <end position="220"/>
    </location>
</feature>
<dbReference type="GO" id="GO:0012505">
    <property type="term" value="C:endomembrane system"/>
    <property type="evidence" value="ECO:0007669"/>
    <property type="project" value="UniProtKB-SubCell"/>
</dbReference>
<evidence type="ECO:0000256" key="6">
    <source>
        <dbReference type="ARBA" id="ARBA00022989"/>
    </source>
</evidence>
<dbReference type="Pfam" id="PF01105">
    <property type="entry name" value="EMP24_GP25L"/>
    <property type="match status" value="1"/>
</dbReference>
<accession>A0A6P4I0T0</accession>
<comment type="subcellular location">
    <subcellularLocation>
        <location evidence="8">Endomembrane system</location>
        <topology evidence="8">Single-pass membrane protein</topology>
    </subcellularLocation>
    <subcellularLocation>
        <location evidence="1 9">Membrane</location>
        <topology evidence="1 9">Single-pass type I membrane protein</topology>
    </subcellularLocation>
</comment>
<dbReference type="PANTHER" id="PTHR22811">
    <property type="entry name" value="TRANSMEMBRANE EMP24 DOMAIN-CONTAINING PROTEIN"/>
    <property type="match status" value="1"/>
</dbReference>
<organism evidence="13 14">
    <name type="scientific">Drosophila kikkawai</name>
    <name type="common">Fruit fly</name>
    <dbReference type="NCBI Taxonomy" id="30033"/>
    <lineage>
        <taxon>Eukaryota</taxon>
        <taxon>Metazoa</taxon>
        <taxon>Ecdysozoa</taxon>
        <taxon>Arthropoda</taxon>
        <taxon>Hexapoda</taxon>
        <taxon>Insecta</taxon>
        <taxon>Pterygota</taxon>
        <taxon>Neoptera</taxon>
        <taxon>Endopterygota</taxon>
        <taxon>Diptera</taxon>
        <taxon>Brachycera</taxon>
        <taxon>Muscomorpha</taxon>
        <taxon>Ephydroidea</taxon>
        <taxon>Drosophilidae</taxon>
        <taxon>Drosophila</taxon>
        <taxon>Sophophora</taxon>
    </lineage>
</organism>
<feature type="chain" id="PRO_5027627970" evidence="11">
    <location>
        <begin position="26"/>
        <end position="233"/>
    </location>
</feature>
<dbReference type="GeneID" id="108074276"/>
<sequence>MFQIESYISALLVLLLLKDLGFAEAELHNKQLTIFAEAGRQECYLQPIAASENIRIDYQVIHGGHGEPHINFNLMDPSRRLLITDVKQEKGTHQLVARETGSYKLCFDNTISSFNQKIVAFTLGVTAADRKEQELRNLRKEMLTDYQFDLAYTSIDNYISKIRVNFDRSRQTQDYIRTIEARDRHVAESNFEKVNIWSAVHLLAMIIVGCLQVIMLRSIFSLNGRFYKFWKCF</sequence>
<evidence type="ECO:0000256" key="5">
    <source>
        <dbReference type="ARBA" id="ARBA00022729"/>
    </source>
</evidence>
<feature type="domain" description="GOLD" evidence="12">
    <location>
        <begin position="41"/>
        <end position="125"/>
    </location>
</feature>
<reference evidence="13" key="1">
    <citation type="submission" date="2025-05" db="UniProtKB">
        <authorList>
            <consortium name="RefSeq"/>
        </authorList>
    </citation>
    <scope>NUCLEOTIDE SEQUENCE [LARGE SCALE GENOMIC DNA]</scope>
    <source>
        <strain evidence="13">14028-0561.14</strain>
    </source>
</reference>
<proteinExistence type="inferred from homology"/>
<keyword evidence="3" id="KW-0217">Developmental protein</keyword>
<dbReference type="InterPro" id="IPR009038">
    <property type="entry name" value="GOLD_dom"/>
</dbReference>
<evidence type="ECO:0000256" key="4">
    <source>
        <dbReference type="ARBA" id="ARBA00022692"/>
    </source>
</evidence>
<dbReference type="InterPro" id="IPR036598">
    <property type="entry name" value="GOLD_dom_sf"/>
</dbReference>
<keyword evidence="4 9" id="KW-0812">Transmembrane</keyword>
<evidence type="ECO:0000256" key="9">
    <source>
        <dbReference type="RuleBase" id="RU003827"/>
    </source>
</evidence>
<evidence type="ECO:0000256" key="10">
    <source>
        <dbReference type="SAM" id="Phobius"/>
    </source>
</evidence>
<evidence type="ECO:0000259" key="12">
    <source>
        <dbReference type="PROSITE" id="PS50866"/>
    </source>
</evidence>
<feature type="signal peptide" evidence="11">
    <location>
        <begin position="1"/>
        <end position="25"/>
    </location>
</feature>
<keyword evidence="13" id="KW-1185">Reference proteome</keyword>
<keyword evidence="5 11" id="KW-0732">Signal</keyword>
<evidence type="ECO:0000313" key="14">
    <source>
        <dbReference type="RefSeq" id="XP_017021740.1"/>
    </source>
</evidence>
<keyword evidence="7 10" id="KW-0472">Membrane</keyword>
<dbReference type="Proteomes" id="UP001652661">
    <property type="component" value="Chromosome 2L"/>
</dbReference>
<dbReference type="SMART" id="SM01190">
    <property type="entry name" value="EMP24_GP25L"/>
    <property type="match status" value="1"/>
</dbReference>
<dbReference type="PROSITE" id="PS50866">
    <property type="entry name" value="GOLD"/>
    <property type="match status" value="1"/>
</dbReference>
<gene>
    <name evidence="14" type="primary">LOC108074276</name>
</gene>
<keyword evidence="6 10" id="KW-1133">Transmembrane helix</keyword>
<reference evidence="14" key="2">
    <citation type="submission" date="2025-08" db="UniProtKB">
        <authorList>
            <consortium name="RefSeq"/>
        </authorList>
    </citation>
    <scope>IDENTIFICATION</scope>
    <source>
        <strain evidence="14">14028-0561.14</strain>
        <tissue evidence="14">Whole fly</tissue>
    </source>
</reference>
<comment type="similarity">
    <text evidence="2 9">Belongs to the EMP24/GP25L family.</text>
</comment>
<evidence type="ECO:0000256" key="7">
    <source>
        <dbReference type="ARBA" id="ARBA00023136"/>
    </source>
</evidence>
<evidence type="ECO:0000256" key="3">
    <source>
        <dbReference type="ARBA" id="ARBA00022473"/>
    </source>
</evidence>
<evidence type="ECO:0000256" key="2">
    <source>
        <dbReference type="ARBA" id="ARBA00007104"/>
    </source>
</evidence>
<evidence type="ECO:0000256" key="11">
    <source>
        <dbReference type="SAM" id="SignalP"/>
    </source>
</evidence>